<dbReference type="PRINTS" id="PR00455">
    <property type="entry name" value="HTHTETR"/>
</dbReference>
<dbReference type="Pfam" id="PF00440">
    <property type="entry name" value="TetR_N"/>
    <property type="match status" value="1"/>
</dbReference>
<evidence type="ECO:0000256" key="1">
    <source>
        <dbReference type="ARBA" id="ARBA00023015"/>
    </source>
</evidence>
<keyword evidence="7" id="KW-1185">Reference proteome</keyword>
<keyword evidence="3" id="KW-0804">Transcription</keyword>
<dbReference type="RefSeq" id="WP_091250631.1">
    <property type="nucleotide sequence ID" value="NZ_FNIR01000021.1"/>
</dbReference>
<dbReference type="Gene3D" id="1.10.357.10">
    <property type="entry name" value="Tetracycline Repressor, domain 2"/>
    <property type="match status" value="1"/>
</dbReference>
<dbReference type="PANTHER" id="PTHR30055">
    <property type="entry name" value="HTH-TYPE TRANSCRIPTIONAL REGULATOR RUTR"/>
    <property type="match status" value="1"/>
</dbReference>
<sequence length="188" mass="20629">MPLPVREQQRREGWAAVQSAALQLVSERGFDAVTVDDIAAAAGVSRRTFFNHFPTKAAALFNPHPDDADQLAQLLLAVDAAAGVWPALRAVCVDFVRGQDRVLRVRRQLVEDAELDAYHRTAHLHVGQAMDRWLAAQLPDDPFTARLVAESAGAVLMTAFLAWHPDDDPARFVELVGRGFDLVAHGFS</sequence>
<evidence type="ECO:0000313" key="7">
    <source>
        <dbReference type="Proteomes" id="UP000199088"/>
    </source>
</evidence>
<evidence type="ECO:0000256" key="3">
    <source>
        <dbReference type="ARBA" id="ARBA00023163"/>
    </source>
</evidence>
<dbReference type="PROSITE" id="PS01081">
    <property type="entry name" value="HTH_TETR_1"/>
    <property type="match status" value="1"/>
</dbReference>
<dbReference type="PROSITE" id="PS50977">
    <property type="entry name" value="HTH_TETR_2"/>
    <property type="match status" value="1"/>
</dbReference>
<dbReference type="GO" id="GO:0003700">
    <property type="term" value="F:DNA-binding transcription factor activity"/>
    <property type="evidence" value="ECO:0007669"/>
    <property type="project" value="TreeGrafter"/>
</dbReference>
<dbReference type="AlphaFoldDB" id="A0A1H0UME2"/>
<feature type="DNA-binding region" description="H-T-H motif" evidence="4">
    <location>
        <begin position="34"/>
        <end position="53"/>
    </location>
</feature>
<dbReference type="InterPro" id="IPR023772">
    <property type="entry name" value="DNA-bd_HTH_TetR-type_CS"/>
</dbReference>
<dbReference type="Proteomes" id="UP000199088">
    <property type="component" value="Unassembled WGS sequence"/>
</dbReference>
<dbReference type="InterPro" id="IPR050109">
    <property type="entry name" value="HTH-type_TetR-like_transc_reg"/>
</dbReference>
<dbReference type="PANTHER" id="PTHR30055:SF238">
    <property type="entry name" value="MYCOFACTOCIN BIOSYNTHESIS TRANSCRIPTIONAL REGULATOR MFTR-RELATED"/>
    <property type="match status" value="1"/>
</dbReference>
<keyword evidence="1" id="KW-0805">Transcription regulation</keyword>
<organism evidence="6 7">
    <name type="scientific">Klenkia soli</name>
    <dbReference type="NCBI Taxonomy" id="1052260"/>
    <lineage>
        <taxon>Bacteria</taxon>
        <taxon>Bacillati</taxon>
        <taxon>Actinomycetota</taxon>
        <taxon>Actinomycetes</taxon>
        <taxon>Geodermatophilales</taxon>
        <taxon>Geodermatophilaceae</taxon>
        <taxon>Klenkia</taxon>
    </lineage>
</organism>
<dbReference type="OrthoDB" id="3211155at2"/>
<dbReference type="InterPro" id="IPR009057">
    <property type="entry name" value="Homeodomain-like_sf"/>
</dbReference>
<dbReference type="SUPFAM" id="SSF46689">
    <property type="entry name" value="Homeodomain-like"/>
    <property type="match status" value="1"/>
</dbReference>
<feature type="domain" description="HTH tetR-type" evidence="5">
    <location>
        <begin position="11"/>
        <end position="71"/>
    </location>
</feature>
<evidence type="ECO:0000256" key="4">
    <source>
        <dbReference type="PROSITE-ProRule" id="PRU00335"/>
    </source>
</evidence>
<protein>
    <submittedName>
        <fullName evidence="6">Transcriptional regulator, TetR family</fullName>
    </submittedName>
</protein>
<evidence type="ECO:0000313" key="6">
    <source>
        <dbReference type="EMBL" id="SDP67502.1"/>
    </source>
</evidence>
<dbReference type="InterPro" id="IPR001647">
    <property type="entry name" value="HTH_TetR"/>
</dbReference>
<evidence type="ECO:0000256" key="2">
    <source>
        <dbReference type="ARBA" id="ARBA00023125"/>
    </source>
</evidence>
<gene>
    <name evidence="6" type="ORF">SAMN05660199_04577</name>
</gene>
<evidence type="ECO:0000259" key="5">
    <source>
        <dbReference type="PROSITE" id="PS50977"/>
    </source>
</evidence>
<reference evidence="7" key="1">
    <citation type="submission" date="2016-10" db="EMBL/GenBank/DDBJ databases">
        <authorList>
            <person name="Varghese N."/>
            <person name="Submissions S."/>
        </authorList>
    </citation>
    <scope>NUCLEOTIDE SEQUENCE [LARGE SCALE GENOMIC DNA]</scope>
    <source>
        <strain evidence="7">DSM 45843</strain>
    </source>
</reference>
<dbReference type="STRING" id="1052260.SAMN05660199_04577"/>
<proteinExistence type="predicted"/>
<name>A0A1H0UME2_9ACTN</name>
<accession>A0A1H0UME2</accession>
<keyword evidence="2 4" id="KW-0238">DNA-binding</keyword>
<dbReference type="EMBL" id="FNIR01000021">
    <property type="protein sequence ID" value="SDP67502.1"/>
    <property type="molecule type" value="Genomic_DNA"/>
</dbReference>
<dbReference type="GO" id="GO:0000976">
    <property type="term" value="F:transcription cis-regulatory region binding"/>
    <property type="evidence" value="ECO:0007669"/>
    <property type="project" value="TreeGrafter"/>
</dbReference>